<protein>
    <submittedName>
        <fullName evidence="1">Uncharacterized protein</fullName>
    </submittedName>
</protein>
<dbReference type="Proteomes" id="UP000717515">
    <property type="component" value="Unassembled WGS sequence"/>
</dbReference>
<dbReference type="EMBL" id="JAIFTL010000137">
    <property type="protein sequence ID" value="KAG9322625.1"/>
    <property type="molecule type" value="Genomic_DNA"/>
</dbReference>
<gene>
    <name evidence="1" type="ORF">KVV02_002328</name>
</gene>
<accession>A0A9P8A3B4</accession>
<name>A0A9P8A3B4_MORAP</name>
<proteinExistence type="predicted"/>
<sequence length="146" mass="17141">MTFLAAWVARWVPSRMRPRRRVSHASFLKKRSLKLGTTIEQFLSEMLATRYLMESVGHYLKLWYLCLETNLNTHDHDYDHHRCSPAAVKSWLERAIRYVVFSWIPSGKRSEKVYQDTAYRPQACFLPLAENRGTVAVLPQSPTRSR</sequence>
<organism evidence="1 2">
    <name type="scientific">Mortierella alpina</name>
    <name type="common">Oleaginous fungus</name>
    <name type="synonym">Mortierella renispora</name>
    <dbReference type="NCBI Taxonomy" id="64518"/>
    <lineage>
        <taxon>Eukaryota</taxon>
        <taxon>Fungi</taxon>
        <taxon>Fungi incertae sedis</taxon>
        <taxon>Mucoromycota</taxon>
        <taxon>Mortierellomycotina</taxon>
        <taxon>Mortierellomycetes</taxon>
        <taxon>Mortierellales</taxon>
        <taxon>Mortierellaceae</taxon>
        <taxon>Mortierella</taxon>
    </lineage>
</organism>
<evidence type="ECO:0000313" key="2">
    <source>
        <dbReference type="Proteomes" id="UP000717515"/>
    </source>
</evidence>
<comment type="caution">
    <text evidence="1">The sequence shown here is derived from an EMBL/GenBank/DDBJ whole genome shotgun (WGS) entry which is preliminary data.</text>
</comment>
<dbReference type="AlphaFoldDB" id="A0A9P8A3B4"/>
<reference evidence="1" key="1">
    <citation type="submission" date="2021-07" db="EMBL/GenBank/DDBJ databases">
        <title>Draft genome of Mortierella alpina, strain LL118, isolated from an aspen leaf litter sample.</title>
        <authorList>
            <person name="Yang S."/>
            <person name="Vinatzer B.A."/>
        </authorList>
    </citation>
    <scope>NUCLEOTIDE SEQUENCE</scope>
    <source>
        <strain evidence="1">LL118</strain>
    </source>
</reference>
<evidence type="ECO:0000313" key="1">
    <source>
        <dbReference type="EMBL" id="KAG9322625.1"/>
    </source>
</evidence>